<dbReference type="Pfam" id="PF06955">
    <property type="entry name" value="XET_C"/>
    <property type="match status" value="1"/>
</dbReference>
<dbReference type="GO" id="GO:0016762">
    <property type="term" value="F:xyloglucan:xyloglucosyl transferase activity"/>
    <property type="evidence" value="ECO:0007669"/>
    <property type="project" value="InterPro"/>
</dbReference>
<dbReference type="GO" id="GO:0048046">
    <property type="term" value="C:apoplast"/>
    <property type="evidence" value="ECO:0007669"/>
    <property type="project" value="InterPro"/>
</dbReference>
<dbReference type="Proteomes" id="UP000233551">
    <property type="component" value="Unassembled WGS sequence"/>
</dbReference>
<dbReference type="EMBL" id="PGOL01003184">
    <property type="protein sequence ID" value="PKI42376.1"/>
    <property type="molecule type" value="Genomic_DNA"/>
</dbReference>
<dbReference type="STRING" id="22663.A0A2I0IGB1"/>
<accession>A0A2I0IGB1</accession>
<reference evidence="2 3" key="1">
    <citation type="submission" date="2017-11" db="EMBL/GenBank/DDBJ databases">
        <title>De-novo sequencing of pomegranate (Punica granatum L.) genome.</title>
        <authorList>
            <person name="Akparov Z."/>
            <person name="Amiraslanov A."/>
            <person name="Hajiyeva S."/>
            <person name="Abbasov M."/>
            <person name="Kaur K."/>
            <person name="Hamwieh A."/>
            <person name="Solovyev V."/>
            <person name="Salamov A."/>
            <person name="Braich B."/>
            <person name="Kosarev P."/>
            <person name="Mahmoud A."/>
            <person name="Hajiyev E."/>
            <person name="Babayeva S."/>
            <person name="Izzatullayeva V."/>
            <person name="Mammadov A."/>
            <person name="Mammadov A."/>
            <person name="Sharifova S."/>
            <person name="Ojaghi J."/>
            <person name="Eynullazada K."/>
            <person name="Bayramov B."/>
            <person name="Abdulazimova A."/>
            <person name="Shahmuradov I."/>
        </authorList>
    </citation>
    <scope>NUCLEOTIDE SEQUENCE [LARGE SCALE GENOMIC DNA]</scope>
    <source>
        <strain evidence="3">cv. AG2017</strain>
        <tissue evidence="2">Leaf</tissue>
    </source>
</reference>
<feature type="domain" description="Xyloglucan endo-transglycosylase C-terminal" evidence="1">
    <location>
        <begin position="30"/>
        <end position="71"/>
    </location>
</feature>
<dbReference type="InterPro" id="IPR013320">
    <property type="entry name" value="ConA-like_dom_sf"/>
</dbReference>
<evidence type="ECO:0000313" key="2">
    <source>
        <dbReference type="EMBL" id="PKI42376.1"/>
    </source>
</evidence>
<evidence type="ECO:0000259" key="1">
    <source>
        <dbReference type="Pfam" id="PF06955"/>
    </source>
</evidence>
<gene>
    <name evidence="2" type="ORF">CRG98_037234</name>
</gene>
<dbReference type="InterPro" id="IPR010713">
    <property type="entry name" value="XET_C"/>
</dbReference>
<sequence length="73" mass="8594">MLNPIMRYTNFKASGCSAYASAWCRPVSASPFWSGGLSRQQYRAMMRVQSRHLIYDYCRDPKRDHSLTPECWR</sequence>
<evidence type="ECO:0000313" key="3">
    <source>
        <dbReference type="Proteomes" id="UP000233551"/>
    </source>
</evidence>
<name>A0A2I0IGB1_PUNGR</name>
<comment type="caution">
    <text evidence="2">The sequence shown here is derived from an EMBL/GenBank/DDBJ whole genome shotgun (WGS) entry which is preliminary data.</text>
</comment>
<protein>
    <recommendedName>
        <fullName evidence="1">Xyloglucan endo-transglycosylase C-terminal domain-containing protein</fullName>
    </recommendedName>
</protein>
<keyword evidence="3" id="KW-1185">Reference proteome</keyword>
<organism evidence="2 3">
    <name type="scientific">Punica granatum</name>
    <name type="common">Pomegranate</name>
    <dbReference type="NCBI Taxonomy" id="22663"/>
    <lineage>
        <taxon>Eukaryota</taxon>
        <taxon>Viridiplantae</taxon>
        <taxon>Streptophyta</taxon>
        <taxon>Embryophyta</taxon>
        <taxon>Tracheophyta</taxon>
        <taxon>Spermatophyta</taxon>
        <taxon>Magnoliopsida</taxon>
        <taxon>eudicotyledons</taxon>
        <taxon>Gunneridae</taxon>
        <taxon>Pentapetalae</taxon>
        <taxon>rosids</taxon>
        <taxon>malvids</taxon>
        <taxon>Myrtales</taxon>
        <taxon>Lythraceae</taxon>
        <taxon>Punica</taxon>
    </lineage>
</organism>
<dbReference type="AlphaFoldDB" id="A0A2I0IGB1"/>
<dbReference type="Gene3D" id="2.60.120.200">
    <property type="match status" value="1"/>
</dbReference>
<proteinExistence type="predicted"/>
<dbReference type="GO" id="GO:0044042">
    <property type="term" value="P:glucan metabolic process"/>
    <property type="evidence" value="ECO:0007669"/>
    <property type="project" value="InterPro"/>
</dbReference>
<dbReference type="SUPFAM" id="SSF49899">
    <property type="entry name" value="Concanavalin A-like lectins/glucanases"/>
    <property type="match status" value="1"/>
</dbReference>